<dbReference type="AlphaFoldDB" id="A0A1S1Z0I8"/>
<dbReference type="NCBIfam" id="TIGR00847">
    <property type="entry name" value="ccoS"/>
    <property type="match status" value="1"/>
</dbReference>
<dbReference type="PANTHER" id="PTHR41532">
    <property type="entry name" value="FIXS PROTEIN"/>
    <property type="match status" value="1"/>
</dbReference>
<dbReference type="RefSeq" id="WP_044222711.1">
    <property type="nucleotide sequence ID" value="NZ_JRYR02000001.1"/>
</dbReference>
<dbReference type="InterPro" id="IPR004714">
    <property type="entry name" value="Cyt_oxidase_maturation_cbb3"/>
</dbReference>
<keyword evidence="1" id="KW-0472">Membrane</keyword>
<name>A0A1S1Z0I8_FLAPC</name>
<protein>
    <submittedName>
        <fullName evidence="2">Cytochrome oxidase maturation protein, cbb3-type</fullName>
    </submittedName>
</protein>
<evidence type="ECO:0000313" key="2">
    <source>
        <dbReference type="EMBL" id="OHX66757.1"/>
    </source>
</evidence>
<keyword evidence="1" id="KW-1133">Transmembrane helix</keyword>
<feature type="transmembrane region" description="Helical" evidence="1">
    <location>
        <begin position="6"/>
        <end position="26"/>
    </location>
</feature>
<evidence type="ECO:0000256" key="1">
    <source>
        <dbReference type="SAM" id="Phobius"/>
    </source>
</evidence>
<reference evidence="2 3" key="1">
    <citation type="journal article" date="2012" name="Int. J. Syst. Evol. Microbiol.">
        <title>Flammeovirga pacifica sp. nov., isolated from deep-sea sediment.</title>
        <authorList>
            <person name="Xu H."/>
            <person name="Fu Y."/>
            <person name="Yang N."/>
            <person name="Ding Z."/>
            <person name="Lai Q."/>
            <person name="Zeng R."/>
        </authorList>
    </citation>
    <scope>NUCLEOTIDE SEQUENCE [LARGE SCALE GENOMIC DNA]</scope>
    <source>
        <strain evidence="3">DSM 24597 / LMG 26175 / WPAGA1</strain>
    </source>
</reference>
<dbReference type="Pfam" id="PF03597">
    <property type="entry name" value="FixS"/>
    <property type="match status" value="1"/>
</dbReference>
<organism evidence="2 3">
    <name type="scientific">Flammeovirga pacifica</name>
    <dbReference type="NCBI Taxonomy" id="915059"/>
    <lineage>
        <taxon>Bacteria</taxon>
        <taxon>Pseudomonadati</taxon>
        <taxon>Bacteroidota</taxon>
        <taxon>Cytophagia</taxon>
        <taxon>Cytophagales</taxon>
        <taxon>Flammeovirgaceae</taxon>
        <taxon>Flammeovirga</taxon>
    </lineage>
</organism>
<dbReference type="PANTHER" id="PTHR41532:SF1">
    <property type="entry name" value="FIXS PROTEIN"/>
    <property type="match status" value="1"/>
</dbReference>
<keyword evidence="3" id="KW-1185">Reference proteome</keyword>
<dbReference type="STRING" id="915059.NH26_10510"/>
<dbReference type="EMBL" id="JRYR02000001">
    <property type="protein sequence ID" value="OHX66757.1"/>
    <property type="molecule type" value="Genomic_DNA"/>
</dbReference>
<gene>
    <name evidence="2" type="ORF">NH26_10510</name>
</gene>
<comment type="caution">
    <text evidence="2">The sequence shown here is derived from an EMBL/GenBank/DDBJ whole genome shotgun (WGS) entry which is preliminary data.</text>
</comment>
<dbReference type="Proteomes" id="UP000179797">
    <property type="component" value="Unassembled WGS sequence"/>
</dbReference>
<sequence length="61" mass="6867">MSAIIVLIGISLVVALVFLGVFIWSVKSNQYEDTYTPSIRILFEDDDRQRTATQTGDDEQS</sequence>
<dbReference type="OrthoDB" id="9802763at2"/>
<keyword evidence="1" id="KW-0812">Transmembrane</keyword>
<accession>A0A1S1Z0I8</accession>
<evidence type="ECO:0000313" key="3">
    <source>
        <dbReference type="Proteomes" id="UP000179797"/>
    </source>
</evidence>
<proteinExistence type="predicted"/>